<evidence type="ECO:0000313" key="2">
    <source>
        <dbReference type="Proteomes" id="UP000308600"/>
    </source>
</evidence>
<keyword evidence="2" id="KW-1185">Reference proteome</keyword>
<sequence>MQEIEVGHIKDKKPQGNDGSSTGEDGGREYGDNKQIVAPRGRFTRVVVGRDGILSFRQTQRVKANLNWGLRFYSKEYIAQIPSWRKRPIILAIPCLASNPNLPPSCLALPICARRRAPQYLQSAFQKRRWQELLLQAHRRHNARSKPTPIGGGGDTQIAKAYKRRSTSRHHATPHYQSYMLL</sequence>
<dbReference type="EMBL" id="ML208614">
    <property type="protein sequence ID" value="TFK61992.1"/>
    <property type="molecule type" value="Genomic_DNA"/>
</dbReference>
<accession>A0ACD3A8S5</accession>
<gene>
    <name evidence="1" type="ORF">BDN72DRAFT_882880</name>
</gene>
<reference evidence="1 2" key="1">
    <citation type="journal article" date="2019" name="Nat. Ecol. Evol.">
        <title>Megaphylogeny resolves global patterns of mushroom evolution.</title>
        <authorList>
            <person name="Varga T."/>
            <person name="Krizsan K."/>
            <person name="Foldi C."/>
            <person name="Dima B."/>
            <person name="Sanchez-Garcia M."/>
            <person name="Sanchez-Ramirez S."/>
            <person name="Szollosi G.J."/>
            <person name="Szarkandi J.G."/>
            <person name="Papp V."/>
            <person name="Albert L."/>
            <person name="Andreopoulos W."/>
            <person name="Angelini C."/>
            <person name="Antonin V."/>
            <person name="Barry K.W."/>
            <person name="Bougher N.L."/>
            <person name="Buchanan P."/>
            <person name="Buyck B."/>
            <person name="Bense V."/>
            <person name="Catcheside P."/>
            <person name="Chovatia M."/>
            <person name="Cooper J."/>
            <person name="Damon W."/>
            <person name="Desjardin D."/>
            <person name="Finy P."/>
            <person name="Geml J."/>
            <person name="Haridas S."/>
            <person name="Hughes K."/>
            <person name="Justo A."/>
            <person name="Karasinski D."/>
            <person name="Kautmanova I."/>
            <person name="Kiss B."/>
            <person name="Kocsube S."/>
            <person name="Kotiranta H."/>
            <person name="LaButti K.M."/>
            <person name="Lechner B.E."/>
            <person name="Liimatainen K."/>
            <person name="Lipzen A."/>
            <person name="Lukacs Z."/>
            <person name="Mihaltcheva S."/>
            <person name="Morgado L.N."/>
            <person name="Niskanen T."/>
            <person name="Noordeloos M.E."/>
            <person name="Ohm R.A."/>
            <person name="Ortiz-Santana B."/>
            <person name="Ovrebo C."/>
            <person name="Racz N."/>
            <person name="Riley R."/>
            <person name="Savchenko A."/>
            <person name="Shiryaev A."/>
            <person name="Soop K."/>
            <person name="Spirin V."/>
            <person name="Szebenyi C."/>
            <person name="Tomsovsky M."/>
            <person name="Tulloss R.E."/>
            <person name="Uehling J."/>
            <person name="Grigoriev I.V."/>
            <person name="Vagvolgyi C."/>
            <person name="Papp T."/>
            <person name="Martin F.M."/>
            <person name="Miettinen O."/>
            <person name="Hibbett D.S."/>
            <person name="Nagy L.G."/>
        </authorList>
    </citation>
    <scope>NUCLEOTIDE SEQUENCE [LARGE SCALE GENOMIC DNA]</scope>
    <source>
        <strain evidence="1 2">NL-1719</strain>
    </source>
</reference>
<proteinExistence type="predicted"/>
<name>A0ACD3A8S5_9AGAR</name>
<dbReference type="Proteomes" id="UP000308600">
    <property type="component" value="Unassembled WGS sequence"/>
</dbReference>
<organism evidence="1 2">
    <name type="scientific">Pluteus cervinus</name>
    <dbReference type="NCBI Taxonomy" id="181527"/>
    <lineage>
        <taxon>Eukaryota</taxon>
        <taxon>Fungi</taxon>
        <taxon>Dikarya</taxon>
        <taxon>Basidiomycota</taxon>
        <taxon>Agaricomycotina</taxon>
        <taxon>Agaricomycetes</taxon>
        <taxon>Agaricomycetidae</taxon>
        <taxon>Agaricales</taxon>
        <taxon>Pluteineae</taxon>
        <taxon>Pluteaceae</taxon>
        <taxon>Pluteus</taxon>
    </lineage>
</organism>
<protein>
    <submittedName>
        <fullName evidence="1">Uncharacterized protein</fullName>
    </submittedName>
</protein>
<evidence type="ECO:0000313" key="1">
    <source>
        <dbReference type="EMBL" id="TFK61992.1"/>
    </source>
</evidence>